<feature type="region of interest" description="Disordered" evidence="1">
    <location>
        <begin position="122"/>
        <end position="146"/>
    </location>
</feature>
<dbReference type="OrthoDB" id="2410838at2759"/>
<proteinExistence type="predicted"/>
<feature type="region of interest" description="Disordered" evidence="1">
    <location>
        <begin position="189"/>
        <end position="208"/>
    </location>
</feature>
<organism evidence="2 3">
    <name type="scientific">Acaulospora morrowiae</name>
    <dbReference type="NCBI Taxonomy" id="94023"/>
    <lineage>
        <taxon>Eukaryota</taxon>
        <taxon>Fungi</taxon>
        <taxon>Fungi incertae sedis</taxon>
        <taxon>Mucoromycota</taxon>
        <taxon>Glomeromycotina</taxon>
        <taxon>Glomeromycetes</taxon>
        <taxon>Diversisporales</taxon>
        <taxon>Acaulosporaceae</taxon>
        <taxon>Acaulospora</taxon>
    </lineage>
</organism>
<evidence type="ECO:0000313" key="3">
    <source>
        <dbReference type="Proteomes" id="UP000789342"/>
    </source>
</evidence>
<dbReference type="AlphaFoldDB" id="A0A9N9IEB2"/>
<evidence type="ECO:0000256" key="1">
    <source>
        <dbReference type="SAM" id="MobiDB-lite"/>
    </source>
</evidence>
<gene>
    <name evidence="2" type="ORF">AMORRO_LOCUS14036</name>
</gene>
<dbReference type="Proteomes" id="UP000789342">
    <property type="component" value="Unassembled WGS sequence"/>
</dbReference>
<sequence length="274" mass="30912">MTTEKTSETSSTSKSDAEVFQLEALSLNYLRSQNILAILDDNQLPKLYPCKLCNKSIFGFRFEAFTVLYCGHLLYRICLETHIMRGGVREPSYPTCNWGIEINREELSLALGVYRIESKDNDKGQAFQQSNDSDTAEKTKPVNTKDHGTSLIASEVQINSTDQDNANEIADSSSLSFKRSYQLLFGNSQSTKKVKKSNEKKDGSKTQNEVSLNVAKKLIEELSTETSQISEVVEESTGNFQHLYVAINKAEEQSRYLNQLVIKLYYNLGKVLKD</sequence>
<protein>
    <submittedName>
        <fullName evidence="2">11752_t:CDS:1</fullName>
    </submittedName>
</protein>
<feature type="non-terminal residue" evidence="2">
    <location>
        <position position="274"/>
    </location>
</feature>
<feature type="compositionally biased region" description="Basic and acidic residues" evidence="1">
    <location>
        <begin position="135"/>
        <end position="146"/>
    </location>
</feature>
<evidence type="ECO:0000313" key="2">
    <source>
        <dbReference type="EMBL" id="CAG8731263.1"/>
    </source>
</evidence>
<dbReference type="EMBL" id="CAJVPV010026316">
    <property type="protein sequence ID" value="CAG8731263.1"/>
    <property type="molecule type" value="Genomic_DNA"/>
</dbReference>
<name>A0A9N9IEB2_9GLOM</name>
<keyword evidence="3" id="KW-1185">Reference proteome</keyword>
<feature type="non-terminal residue" evidence="2">
    <location>
        <position position="1"/>
    </location>
</feature>
<accession>A0A9N9IEB2</accession>
<reference evidence="2" key="1">
    <citation type="submission" date="2021-06" db="EMBL/GenBank/DDBJ databases">
        <authorList>
            <person name="Kallberg Y."/>
            <person name="Tangrot J."/>
            <person name="Rosling A."/>
        </authorList>
    </citation>
    <scope>NUCLEOTIDE SEQUENCE</scope>
    <source>
        <strain evidence="2">CL551</strain>
    </source>
</reference>
<comment type="caution">
    <text evidence="2">The sequence shown here is derived from an EMBL/GenBank/DDBJ whole genome shotgun (WGS) entry which is preliminary data.</text>
</comment>